<dbReference type="AlphaFoldDB" id="A0A7J8XZU3"/>
<keyword evidence="3" id="KW-1185">Reference proteome</keyword>
<reference evidence="2 3" key="1">
    <citation type="journal article" date="2019" name="Genome Biol. Evol.">
        <title>Insights into the evolution of the New World diploid cottons (Gossypium, subgenus Houzingenia) based on genome sequencing.</title>
        <authorList>
            <person name="Grover C.E."/>
            <person name="Arick M.A. 2nd"/>
            <person name="Thrash A."/>
            <person name="Conover J.L."/>
            <person name="Sanders W.S."/>
            <person name="Peterson D.G."/>
            <person name="Frelichowski J.E."/>
            <person name="Scheffler J.A."/>
            <person name="Scheffler B.E."/>
            <person name="Wendel J.F."/>
        </authorList>
    </citation>
    <scope>NUCLEOTIDE SEQUENCE [LARGE SCALE GENOMIC DNA]</scope>
    <source>
        <strain evidence="2">185</strain>
        <tissue evidence="2">Leaf</tissue>
    </source>
</reference>
<name>A0A7J8XZU3_GOSAI</name>
<keyword evidence="1" id="KW-0175">Coiled coil</keyword>
<evidence type="ECO:0000313" key="2">
    <source>
        <dbReference type="EMBL" id="MBA0692815.1"/>
    </source>
</evidence>
<dbReference type="Proteomes" id="UP000593577">
    <property type="component" value="Unassembled WGS sequence"/>
</dbReference>
<protein>
    <submittedName>
        <fullName evidence="2">Uncharacterized protein</fullName>
    </submittedName>
</protein>
<gene>
    <name evidence="2" type="ORF">Goari_010349</name>
</gene>
<evidence type="ECO:0000256" key="1">
    <source>
        <dbReference type="SAM" id="Coils"/>
    </source>
</evidence>
<dbReference type="EMBL" id="JABFAA010000009">
    <property type="protein sequence ID" value="MBA0692815.1"/>
    <property type="molecule type" value="Genomic_DNA"/>
</dbReference>
<dbReference type="PANTHER" id="PTHR48200">
    <property type="entry name" value="PROTEIN, PUTATIVE-RELATED"/>
    <property type="match status" value="1"/>
</dbReference>
<proteinExistence type="predicted"/>
<feature type="coiled-coil region" evidence="1">
    <location>
        <begin position="141"/>
        <end position="201"/>
    </location>
</feature>
<sequence length="221" mass="26025">MKRFTANPMTILEYDWWWGKRVNNNITVSSQENTRPIEEHLQVIPSKLETIKQDFEKRSLELGKMIEQLKEEKMHLGLDIDVQKLEAEKMRKGKNKAEEDLDSLKIDYKKLPLSIRTIGLDALERSLLEGQNENVGLKAWVAKLERLINQYRSHNSAIELKEILNKIEELKEKIEEIETALQNCKLRVEIFETNNEQWKEQLQCSQSLIRDRDHIMGKAIT</sequence>
<accession>A0A7J8XZU3</accession>
<evidence type="ECO:0000313" key="3">
    <source>
        <dbReference type="Proteomes" id="UP000593577"/>
    </source>
</evidence>
<dbReference type="PANTHER" id="PTHR48200:SF1">
    <property type="entry name" value="AMINOTRANSFERASE-LIKE PLANT MOBILE DOMAIN-CONTAINING PROTEIN"/>
    <property type="match status" value="1"/>
</dbReference>
<organism evidence="2 3">
    <name type="scientific">Gossypium aridum</name>
    <name type="common">American cotton</name>
    <name type="synonym">Erioxylum aridum</name>
    <dbReference type="NCBI Taxonomy" id="34290"/>
    <lineage>
        <taxon>Eukaryota</taxon>
        <taxon>Viridiplantae</taxon>
        <taxon>Streptophyta</taxon>
        <taxon>Embryophyta</taxon>
        <taxon>Tracheophyta</taxon>
        <taxon>Spermatophyta</taxon>
        <taxon>Magnoliopsida</taxon>
        <taxon>eudicotyledons</taxon>
        <taxon>Gunneridae</taxon>
        <taxon>Pentapetalae</taxon>
        <taxon>rosids</taxon>
        <taxon>malvids</taxon>
        <taxon>Malvales</taxon>
        <taxon>Malvaceae</taxon>
        <taxon>Malvoideae</taxon>
        <taxon>Gossypium</taxon>
    </lineage>
</organism>
<comment type="caution">
    <text evidence="2">The sequence shown here is derived from an EMBL/GenBank/DDBJ whole genome shotgun (WGS) entry which is preliminary data.</text>
</comment>
<feature type="coiled-coil region" evidence="1">
    <location>
        <begin position="52"/>
        <end position="107"/>
    </location>
</feature>